<dbReference type="Proteomes" id="UP000241193">
    <property type="component" value="Unassembled WGS sequence"/>
</dbReference>
<evidence type="ECO:0000313" key="3">
    <source>
        <dbReference type="Proteomes" id="UP000241193"/>
    </source>
</evidence>
<dbReference type="InterPro" id="IPR011051">
    <property type="entry name" value="RmlC_Cupin_sf"/>
</dbReference>
<accession>A0A2T4IEP3</accession>
<gene>
    <name evidence="2" type="ORF">C8261_09995</name>
</gene>
<reference evidence="2 3" key="2">
    <citation type="submission" date="2018-04" db="EMBL/GenBank/DDBJ databases">
        <title>Thauera lacus sp. nov., isolated from an saline lake in Inner Mongolia, China.</title>
        <authorList>
            <person name="Liang Q.-Y."/>
        </authorList>
    </citation>
    <scope>NUCLEOTIDE SEQUENCE [LARGE SCALE GENOMIC DNA]</scope>
    <source>
        <strain evidence="2 3">D20</strain>
    </source>
</reference>
<dbReference type="OrthoDB" id="9798585at2"/>
<dbReference type="InterPro" id="IPR013096">
    <property type="entry name" value="Cupin_2"/>
</dbReference>
<dbReference type="SUPFAM" id="SSF51182">
    <property type="entry name" value="RmlC-like cupins"/>
    <property type="match status" value="1"/>
</dbReference>
<evidence type="ECO:0000259" key="1">
    <source>
        <dbReference type="Pfam" id="PF07883"/>
    </source>
</evidence>
<evidence type="ECO:0000313" key="2">
    <source>
        <dbReference type="EMBL" id="PTD96242.1"/>
    </source>
</evidence>
<organism evidence="2 3">
    <name type="scientific">Pseudothauera lacus</name>
    <dbReference type="NCBI Taxonomy" id="2136175"/>
    <lineage>
        <taxon>Bacteria</taxon>
        <taxon>Pseudomonadati</taxon>
        <taxon>Pseudomonadota</taxon>
        <taxon>Betaproteobacteria</taxon>
        <taxon>Rhodocyclales</taxon>
        <taxon>Zoogloeaceae</taxon>
        <taxon>Pseudothauera</taxon>
    </lineage>
</organism>
<sequence>MSAPPCFGNLLAALPAAGAEESFETLFATPHCRVERIVSHGHTSPPGFWYEQDGDEWVMLVQGSATLAFDGSAEHALEAGDWVLIPARCRHRVAATGAATVWLAVHVHATQA</sequence>
<proteinExistence type="predicted"/>
<dbReference type="EMBL" id="PZKC01000007">
    <property type="protein sequence ID" value="PTD96242.1"/>
    <property type="molecule type" value="Genomic_DNA"/>
</dbReference>
<keyword evidence="3" id="KW-1185">Reference proteome</keyword>
<name>A0A2T4IEP3_9RHOO</name>
<dbReference type="Gene3D" id="2.60.120.10">
    <property type="entry name" value="Jelly Rolls"/>
    <property type="match status" value="1"/>
</dbReference>
<dbReference type="InterPro" id="IPR014710">
    <property type="entry name" value="RmlC-like_jellyroll"/>
</dbReference>
<dbReference type="AlphaFoldDB" id="A0A2T4IEP3"/>
<dbReference type="CDD" id="cd06981">
    <property type="entry name" value="cupin_reut_a1446"/>
    <property type="match status" value="1"/>
</dbReference>
<protein>
    <submittedName>
        <fullName evidence="2">Phosphoribosylaminoimidazole carboxylase</fullName>
    </submittedName>
</protein>
<reference evidence="2 3" key="1">
    <citation type="submission" date="2018-03" db="EMBL/GenBank/DDBJ databases">
        <authorList>
            <person name="Keele B.F."/>
        </authorList>
    </citation>
    <scope>NUCLEOTIDE SEQUENCE [LARGE SCALE GENOMIC DNA]</scope>
    <source>
        <strain evidence="2 3">D20</strain>
    </source>
</reference>
<dbReference type="RefSeq" id="WP_107493562.1">
    <property type="nucleotide sequence ID" value="NZ_PZKC01000007.1"/>
</dbReference>
<dbReference type="Pfam" id="PF07883">
    <property type="entry name" value="Cupin_2"/>
    <property type="match status" value="1"/>
</dbReference>
<feature type="domain" description="Cupin type-2" evidence="1">
    <location>
        <begin position="49"/>
        <end position="105"/>
    </location>
</feature>
<comment type="caution">
    <text evidence="2">The sequence shown here is derived from an EMBL/GenBank/DDBJ whole genome shotgun (WGS) entry which is preliminary data.</text>
</comment>